<dbReference type="AlphaFoldDB" id="A0A7Y7W9N5"/>
<proteinExistence type="predicted"/>
<organism evidence="1 2">
    <name type="scientific">Pseudomonas gingeri</name>
    <dbReference type="NCBI Taxonomy" id="117681"/>
    <lineage>
        <taxon>Bacteria</taxon>
        <taxon>Pseudomonadati</taxon>
        <taxon>Pseudomonadota</taxon>
        <taxon>Gammaproteobacteria</taxon>
        <taxon>Pseudomonadales</taxon>
        <taxon>Pseudomonadaceae</taxon>
        <taxon>Pseudomonas</taxon>
    </lineage>
</organism>
<comment type="caution">
    <text evidence="1">The sequence shown here is derived from an EMBL/GenBank/DDBJ whole genome shotgun (WGS) entry which is preliminary data.</text>
</comment>
<dbReference type="RefSeq" id="WP_100943316.1">
    <property type="nucleotide sequence ID" value="NZ_JACAPU010000002.1"/>
</dbReference>
<gene>
    <name evidence="1" type="ORF">HX829_02350</name>
</gene>
<dbReference type="Proteomes" id="UP000582981">
    <property type="component" value="Unassembled WGS sequence"/>
</dbReference>
<dbReference type="EMBL" id="JACAPU010000002">
    <property type="protein sequence ID" value="NWB45322.1"/>
    <property type="molecule type" value="Genomic_DNA"/>
</dbReference>
<protein>
    <submittedName>
        <fullName evidence="1">Uncharacterized protein</fullName>
    </submittedName>
</protein>
<evidence type="ECO:0000313" key="2">
    <source>
        <dbReference type="Proteomes" id="UP000582981"/>
    </source>
</evidence>
<accession>A0A7Y7W9N5</accession>
<reference evidence="1 2" key="1">
    <citation type="submission" date="2020-04" db="EMBL/GenBank/DDBJ databases">
        <title>Molecular characterization of pseudomonads from Agaricus bisporus reveal novel blotch 2 pathogens in Western Europe.</title>
        <authorList>
            <person name="Taparia T."/>
            <person name="Krijger M."/>
            <person name="Haynes E."/>
            <person name="Elpinstone J.G."/>
            <person name="Noble R."/>
            <person name="Van Der Wolf J."/>
        </authorList>
    </citation>
    <scope>NUCLEOTIDE SEQUENCE [LARGE SCALE GENOMIC DNA]</scope>
    <source>
        <strain evidence="1 2">F1001</strain>
    </source>
</reference>
<sequence length="64" mass="7403">MTAVRLAERAYRSWSSPILLELKEREHQLDPSARVALINVLQERRLLERDQPSAVVQPIRPGIE</sequence>
<evidence type="ECO:0000313" key="1">
    <source>
        <dbReference type="EMBL" id="NWB45322.1"/>
    </source>
</evidence>
<name>A0A7Y7W9N5_9PSED</name>